<dbReference type="EMBL" id="KV460405">
    <property type="protein sequence ID" value="OCA18702.1"/>
    <property type="molecule type" value="Genomic_DNA"/>
</dbReference>
<dbReference type="InterPro" id="IPR037132">
    <property type="entry name" value="N_Gln_amidohydro_ab_roll_sf"/>
</dbReference>
<dbReference type="STRING" id="8364.ENSXETP00000008803"/>
<evidence type="ECO:0000256" key="5">
    <source>
        <dbReference type="ARBA" id="ARBA00021247"/>
    </source>
</evidence>
<dbReference type="RefSeq" id="XP_002941442.1">
    <property type="nucleotide sequence ID" value="XM_002941396.5"/>
</dbReference>
<dbReference type="AlphaFoldDB" id="A0A310SUL1"/>
<dbReference type="GO" id="GO:0005829">
    <property type="term" value="C:cytosol"/>
    <property type="evidence" value="ECO:0000318"/>
    <property type="project" value="GO_Central"/>
</dbReference>
<comment type="similarity">
    <text evidence="2 8">Belongs to the NTAQ1 family.</text>
</comment>
<dbReference type="OrthoDB" id="191192at2759"/>
<protein>
    <recommendedName>
        <fullName evidence="5 8">Protein N-terminal glutamine amidohydrolase</fullName>
        <ecNumber evidence="4 8">3.5.1.122</ecNumber>
    </recommendedName>
    <alternativeName>
        <fullName evidence="8">Protein NH2-terminal glutamine deamidase</fullName>
    </alternativeName>
</protein>
<dbReference type="Xenbase" id="XB-GENE-5746198">
    <property type="gene designation" value="ntaq1"/>
</dbReference>
<dbReference type="Pfam" id="PF09764">
    <property type="entry name" value="Nt_Gln_amidase"/>
    <property type="match status" value="1"/>
</dbReference>
<evidence type="ECO:0000313" key="10">
    <source>
        <dbReference type="EMBL" id="OCA18702.1"/>
    </source>
</evidence>
<dbReference type="InterPro" id="IPR039733">
    <property type="entry name" value="NTAQ1"/>
</dbReference>
<evidence type="ECO:0000313" key="11">
    <source>
        <dbReference type="Ensembl" id="ENSXETP00000100694"/>
    </source>
</evidence>
<organism evidence="10">
    <name type="scientific">Xenopus tropicalis</name>
    <name type="common">Western clawed frog</name>
    <name type="synonym">Silurana tropicalis</name>
    <dbReference type="NCBI Taxonomy" id="8364"/>
    <lineage>
        <taxon>Eukaryota</taxon>
        <taxon>Metazoa</taxon>
        <taxon>Chordata</taxon>
        <taxon>Craniata</taxon>
        <taxon>Vertebrata</taxon>
        <taxon>Euteleostomi</taxon>
        <taxon>Amphibia</taxon>
        <taxon>Batrachia</taxon>
        <taxon>Anura</taxon>
        <taxon>Pipoidea</taxon>
        <taxon>Pipidae</taxon>
        <taxon>Xenopodinae</taxon>
        <taxon>Xenopus</taxon>
        <taxon>Silurana</taxon>
    </lineage>
</organism>
<gene>
    <name evidence="11 14" type="primary">ntaq1</name>
    <name evidence="13" type="synonym">wdyhv1</name>
    <name evidence="10" type="ORF">XENTR_v90030571mg</name>
</gene>
<name>A0A310SUL1_XENTR</name>
<evidence type="ECO:0000256" key="8">
    <source>
        <dbReference type="RuleBase" id="RU367082"/>
    </source>
</evidence>
<comment type="function">
    <text evidence="1">Mediates the side-chain deamidation of N-terminal glutamine residues to glutamate, an important step in N-end rule pathway of protein degradation. Conversion of the resulting N-terminal glutamine to glutamate renders the protein susceptible to arginylation, polyubiquitination and degradation as specified by the N-end rule. Does not act on substrates with internal or C-terminal glutamine and does not act on non-glutamine residues in any position. Does not deaminate acetylated N-terminal glutamine. With the exception of proline, all tested second-position residues on substrate peptides do not greatly influence the activity. In contrast, a proline at position 2, virtually abolishes deamidation of N-terminal glutamine.</text>
</comment>
<dbReference type="FunFam" id="3.10.620.10:FF:000001">
    <property type="entry name" value="Blast:Protein N-terminal glutamine amidohydrolase"/>
    <property type="match status" value="1"/>
</dbReference>
<dbReference type="PANTHER" id="PTHR13035">
    <property type="entry name" value="PROTEIN N-TERMINAL GLUTAMINE AMIDOHYDROLASE"/>
    <property type="match status" value="1"/>
</dbReference>
<reference evidence="13" key="5">
    <citation type="submission" date="2025-04" db="UniProtKB">
        <authorList>
            <consortium name="RefSeq"/>
        </authorList>
    </citation>
    <scope>IDENTIFICATION</scope>
    <source>
        <strain evidence="13">Nigerian</strain>
        <tissue evidence="13">Liver and blood</tissue>
    </source>
</reference>
<evidence type="ECO:0000256" key="3">
    <source>
        <dbReference type="ARBA" id="ARBA00011245"/>
    </source>
</evidence>
<sequence>MEQAAQVPSLLPGRSDCHYTGCYCEENVWKLCEYIRDQRPCDLDEFSAVFISNENKMIPIWKQKSAKGDGPVIWDYHVILLRESARDGNFVYDLDTTLAFPSSCNAYIREALKSDTNIHCDFKRKLRVVGAREFLQTFASDRSHMRDSSSNWTKPPPPYPCIQTAESTMNLGDFISMNPEVGWGTVYSLAEFTERFGDATV</sequence>
<reference evidence="10" key="1">
    <citation type="submission" date="2009-11" db="EMBL/GenBank/DDBJ databases">
        <authorList>
            <consortium name="US DOE Joint Genome Institute (JGI-PGF)"/>
            <person name="Ottilar R."/>
            <person name="Schmutz J."/>
            <person name="Salamov A."/>
            <person name="Cheng J.F."/>
            <person name="Lucas S."/>
            <person name="Pitluck S."/>
            <person name="Gundlach H."/>
            <person name="Guo Y."/>
            <person name="Haberer G."/>
            <person name="Nasrallah J."/>
            <person name="Mayer K.F.X."/>
            <person name="van de Peer Y."/>
            <person name="Weigel D."/>
            <person name="Grigoriev I.V."/>
        </authorList>
    </citation>
    <scope>NUCLEOTIDE SEQUENCE</scope>
    <source>
        <strain evidence="10">Nigerian</strain>
    </source>
</reference>
<proteinExistence type="inferred from homology"/>
<dbReference type="GO" id="GO:0005634">
    <property type="term" value="C:nucleus"/>
    <property type="evidence" value="ECO:0000318"/>
    <property type="project" value="GO_Central"/>
</dbReference>
<dbReference type="GO" id="GO:0070773">
    <property type="term" value="F:protein-N-terminal glutamine amidohydrolase activity"/>
    <property type="evidence" value="ECO:0000318"/>
    <property type="project" value="GO_Central"/>
</dbReference>
<dbReference type="EC" id="3.5.1.122" evidence="4 8"/>
<comment type="subunit">
    <text evidence="3 8">Monomer.</text>
</comment>
<dbReference type="GeneTree" id="ENSGT00390000014398"/>
<dbReference type="Gene3D" id="3.10.620.10">
    <property type="entry name" value="Protein N-terminal glutamine amidohydrolase, alpha beta roll"/>
    <property type="match status" value="1"/>
</dbReference>
<evidence type="ECO:0000313" key="12">
    <source>
        <dbReference type="Proteomes" id="UP000008143"/>
    </source>
</evidence>
<evidence type="ECO:0000256" key="6">
    <source>
        <dbReference type="ARBA" id="ARBA00022801"/>
    </source>
</evidence>
<evidence type="ECO:0000256" key="4">
    <source>
        <dbReference type="ARBA" id="ARBA00012718"/>
    </source>
</evidence>
<dbReference type="InterPro" id="IPR023128">
    <property type="entry name" value="Prot_N_Gln_amidohydro_ab_roll"/>
</dbReference>
<dbReference type="GO" id="GO:0008418">
    <property type="term" value="F:protein-N-terminal asparagine amidohydrolase activity"/>
    <property type="evidence" value="ECO:0007669"/>
    <property type="project" value="UniProtKB-UniRule"/>
</dbReference>
<dbReference type="CTD" id="55093"/>
<dbReference type="KEGG" id="xtr:100379822"/>
<reference evidence="10" key="3">
    <citation type="submission" date="2016-05" db="EMBL/GenBank/DDBJ databases">
        <title>WGS assembly of Xenopus tropicalis.</title>
        <authorList>
            <person name="Sessions A."/>
            <person name="Jenkins J."/>
            <person name="Mitros T."/>
            <person name="Lyons J.T."/>
            <person name="Dichmann D.S."/>
            <person name="Robert J."/>
            <person name="Harland R.M."/>
            <person name="Rokhsar D.S."/>
        </authorList>
    </citation>
    <scope>NUCLEOTIDE SEQUENCE</scope>
    <source>
        <strain evidence="10">Nigerian</strain>
    </source>
</reference>
<comment type="catalytic activity">
    <reaction evidence="7 8">
        <text>N-terminal L-glutaminyl-[protein] + H2O = N-terminal L-glutamyl-[protein] + NH4(+)</text>
        <dbReference type="Rhea" id="RHEA:50680"/>
        <dbReference type="Rhea" id="RHEA-COMP:12668"/>
        <dbReference type="Rhea" id="RHEA-COMP:12777"/>
        <dbReference type="ChEBI" id="CHEBI:15377"/>
        <dbReference type="ChEBI" id="CHEBI:28938"/>
        <dbReference type="ChEBI" id="CHEBI:64721"/>
        <dbReference type="ChEBI" id="CHEBI:64722"/>
        <dbReference type="EC" id="3.5.1.122"/>
    </reaction>
</comment>
<dbReference type="GeneID" id="100379822"/>
<dbReference type="PANTHER" id="PTHR13035:SF0">
    <property type="entry name" value="PROTEIN N-TERMINAL GLUTAMINE AMIDOHYDROLASE"/>
    <property type="match status" value="1"/>
</dbReference>
<dbReference type="Ensembl" id="ENSXETT00000067223">
    <property type="protein sequence ID" value="ENSXETP00000100694"/>
    <property type="gene ID" value="ENSXETG00000041404"/>
</dbReference>
<keyword evidence="6 8" id="KW-0378">Hydrolase</keyword>
<evidence type="ECO:0000313" key="14">
    <source>
        <dbReference type="Xenbase" id="XB-GENE-5746198"/>
    </source>
</evidence>
<evidence type="ECO:0000256" key="1">
    <source>
        <dbReference type="ARBA" id="ARBA00002022"/>
    </source>
</evidence>
<evidence type="ECO:0000256" key="2">
    <source>
        <dbReference type="ARBA" id="ARBA00008985"/>
    </source>
</evidence>
<dbReference type="AGR" id="Xenbase:XB-GENE-5746198"/>
<keyword evidence="12" id="KW-1185">Reference proteome</keyword>
<evidence type="ECO:0000313" key="13">
    <source>
        <dbReference type="RefSeq" id="XP_002941442.1"/>
    </source>
</evidence>
<reference evidence="10 11" key="2">
    <citation type="journal article" date="2010" name="Science">
        <title>The genome of the Western clawed frog Xenopus tropicalis.</title>
        <authorList>
            <person name="Hellsten U."/>
            <person name="Harland R.M."/>
            <person name="Gilchrist M.J."/>
            <person name="Hendrix D."/>
            <person name="Jurka J."/>
            <person name="Kapitonov V."/>
            <person name="Ovcharenko I."/>
            <person name="Putnam N.H."/>
            <person name="Shu S."/>
            <person name="Taher L."/>
            <person name="Blitz I.L."/>
            <person name="Blumberg B."/>
            <person name="Dichmann D.S."/>
            <person name="Dubchak I."/>
            <person name="Amaya E."/>
            <person name="Detter J.C."/>
            <person name="Fletcher R."/>
            <person name="Gerhard D.S."/>
            <person name="Goodstein D."/>
            <person name="Graves T."/>
            <person name="Grigoriev I.V."/>
            <person name="Grimwood J."/>
            <person name="Kawashima T."/>
            <person name="Lindquist E."/>
            <person name="Lucas S.M."/>
            <person name="Mead P.E."/>
            <person name="Mitros T."/>
            <person name="Ogino H."/>
            <person name="Ohta Y."/>
            <person name="Poliakov A.V."/>
            <person name="Pollet N."/>
            <person name="Robert J."/>
            <person name="Salamov A."/>
            <person name="Sater A.K."/>
            <person name="Schmutz J."/>
            <person name="Terry A."/>
            <person name="Vize P.D."/>
            <person name="Warren W.C."/>
            <person name="Wells D."/>
            <person name="Wills A."/>
            <person name="Wilson R.K."/>
            <person name="Zimmerman L.B."/>
            <person name="Zorn A.M."/>
            <person name="Grainger R."/>
            <person name="Grammer T."/>
            <person name="Khokha M.K."/>
            <person name="Richardson P.M."/>
            <person name="Rokhsar D.S."/>
        </authorList>
    </citation>
    <scope>NUCLEOTIDE SEQUENCE</scope>
    <source>
        <strain evidence="10 11">Nigerian</strain>
    </source>
</reference>
<feature type="domain" description="Protein N-terminal glutamine amidohydrolase alpha beta roll" evidence="9">
    <location>
        <begin position="19"/>
        <end position="196"/>
    </location>
</feature>
<accession>A0A310SUL1</accession>
<dbReference type="OMA" id="GWGTVYS"/>
<evidence type="ECO:0000256" key="7">
    <source>
        <dbReference type="ARBA" id="ARBA00048768"/>
    </source>
</evidence>
<reference evidence="11" key="4">
    <citation type="submission" date="2020-05" db="UniProtKB">
        <authorList>
            <consortium name="Ensembl"/>
        </authorList>
    </citation>
    <scope>IDENTIFICATION</scope>
</reference>
<dbReference type="Bgee" id="ENSXETG00000041404">
    <property type="expression patterns" value="Expressed in testis and 13 other cell types or tissues"/>
</dbReference>
<evidence type="ECO:0000259" key="9">
    <source>
        <dbReference type="Pfam" id="PF09764"/>
    </source>
</evidence>
<dbReference type="Proteomes" id="UP000008143">
    <property type="component" value="Chromosome 6"/>
</dbReference>